<keyword evidence="2" id="KW-1185">Reference proteome</keyword>
<accession>A0A9W9NLM9</accession>
<reference evidence="1" key="2">
    <citation type="journal article" date="2023" name="IMA Fungus">
        <title>Comparative genomic study of the Penicillium genus elucidates a diverse pangenome and 15 lateral gene transfer events.</title>
        <authorList>
            <person name="Petersen C."/>
            <person name="Sorensen T."/>
            <person name="Nielsen M.R."/>
            <person name="Sondergaard T.E."/>
            <person name="Sorensen J.L."/>
            <person name="Fitzpatrick D.A."/>
            <person name="Frisvad J.C."/>
            <person name="Nielsen K.L."/>
        </authorList>
    </citation>
    <scope>NUCLEOTIDE SEQUENCE</scope>
    <source>
        <strain evidence="1">IBT 23319</strain>
    </source>
</reference>
<gene>
    <name evidence="1" type="ORF">N7469_011067</name>
</gene>
<name>A0A9W9NLM9_PENCI</name>
<dbReference type="GeneID" id="81389139"/>
<reference evidence="1" key="1">
    <citation type="submission" date="2022-11" db="EMBL/GenBank/DDBJ databases">
        <authorList>
            <person name="Petersen C."/>
        </authorList>
    </citation>
    <scope>NUCLEOTIDE SEQUENCE</scope>
    <source>
        <strain evidence="1">IBT 23319</strain>
    </source>
</reference>
<dbReference type="RefSeq" id="XP_056497103.1">
    <property type="nucleotide sequence ID" value="XM_056649972.1"/>
</dbReference>
<evidence type="ECO:0000313" key="2">
    <source>
        <dbReference type="Proteomes" id="UP001147733"/>
    </source>
</evidence>
<comment type="caution">
    <text evidence="1">The sequence shown here is derived from an EMBL/GenBank/DDBJ whole genome shotgun (WGS) entry which is preliminary data.</text>
</comment>
<proteinExistence type="predicted"/>
<sequence length="155" mass="17009">MGLCMSFPRRRHPMGMGMGMGGFGPPRRHHYGGGMGMGGMGGATDLLRADIMVVVSEVEGLDMVVGEEAVMGMDQGMVVDLVDLEEGEVVGWEDDAKELLKWGLTTMMMMTSISPNHLSRSSHSDDFLYFDPFSILLSRKPEALYSMETLVIIDK</sequence>
<dbReference type="Proteomes" id="UP001147733">
    <property type="component" value="Unassembled WGS sequence"/>
</dbReference>
<dbReference type="AlphaFoldDB" id="A0A9W9NLM9"/>
<protein>
    <submittedName>
        <fullName evidence="1">Uncharacterized protein</fullName>
    </submittedName>
</protein>
<dbReference type="EMBL" id="JAPQKT010000009">
    <property type="protein sequence ID" value="KAJ5222180.1"/>
    <property type="molecule type" value="Genomic_DNA"/>
</dbReference>
<organism evidence="1 2">
    <name type="scientific">Penicillium citrinum</name>
    <dbReference type="NCBI Taxonomy" id="5077"/>
    <lineage>
        <taxon>Eukaryota</taxon>
        <taxon>Fungi</taxon>
        <taxon>Dikarya</taxon>
        <taxon>Ascomycota</taxon>
        <taxon>Pezizomycotina</taxon>
        <taxon>Eurotiomycetes</taxon>
        <taxon>Eurotiomycetidae</taxon>
        <taxon>Eurotiales</taxon>
        <taxon>Aspergillaceae</taxon>
        <taxon>Penicillium</taxon>
    </lineage>
</organism>
<evidence type="ECO:0000313" key="1">
    <source>
        <dbReference type="EMBL" id="KAJ5222180.1"/>
    </source>
</evidence>